<dbReference type="SUPFAM" id="SSF51735">
    <property type="entry name" value="NAD(P)-binding Rossmann-fold domains"/>
    <property type="match status" value="1"/>
</dbReference>
<organism evidence="5 6">
    <name type="scientific">Catenulispora acidiphila (strain DSM 44928 / JCM 14897 / NBRC 102108 / NRRL B-24433 / ID139908)</name>
    <dbReference type="NCBI Taxonomy" id="479433"/>
    <lineage>
        <taxon>Bacteria</taxon>
        <taxon>Bacillati</taxon>
        <taxon>Actinomycetota</taxon>
        <taxon>Actinomycetes</taxon>
        <taxon>Catenulisporales</taxon>
        <taxon>Catenulisporaceae</taxon>
        <taxon>Catenulispora</taxon>
    </lineage>
</organism>
<name>C7PYB7_CATAD</name>
<evidence type="ECO:0000313" key="6">
    <source>
        <dbReference type="Proteomes" id="UP000000851"/>
    </source>
</evidence>
<reference evidence="5 6" key="1">
    <citation type="journal article" date="2009" name="Stand. Genomic Sci.">
        <title>Complete genome sequence of Catenulispora acidiphila type strain (ID 139908).</title>
        <authorList>
            <person name="Copeland A."/>
            <person name="Lapidus A."/>
            <person name="Glavina Del Rio T."/>
            <person name="Nolan M."/>
            <person name="Lucas S."/>
            <person name="Chen F."/>
            <person name="Tice H."/>
            <person name="Cheng J.F."/>
            <person name="Bruce D."/>
            <person name="Goodwin L."/>
            <person name="Pitluck S."/>
            <person name="Mikhailova N."/>
            <person name="Pati A."/>
            <person name="Ivanova N."/>
            <person name="Mavromatis K."/>
            <person name="Chen A."/>
            <person name="Palaniappan K."/>
            <person name="Chain P."/>
            <person name="Land M."/>
            <person name="Hauser L."/>
            <person name="Chang Y.J."/>
            <person name="Jeffries C.D."/>
            <person name="Chertkov O."/>
            <person name="Brettin T."/>
            <person name="Detter J.C."/>
            <person name="Han C."/>
            <person name="Ali Z."/>
            <person name="Tindall B.J."/>
            <person name="Goker M."/>
            <person name="Bristow J."/>
            <person name="Eisen J.A."/>
            <person name="Markowitz V."/>
            <person name="Hugenholtz P."/>
            <person name="Kyrpides N.C."/>
            <person name="Klenk H.P."/>
        </authorList>
    </citation>
    <scope>NUCLEOTIDE SEQUENCE [LARGE SCALE GENOMIC DNA]</scope>
    <source>
        <strain evidence="6">DSM 44928 / JCM 14897 / NBRC 102108 / NRRL B-24433 / ID139908</strain>
    </source>
</reference>
<dbReference type="PANTHER" id="PTHR44196">
    <property type="entry name" value="DEHYDROGENASE/REDUCTASE SDR FAMILY MEMBER 7B"/>
    <property type="match status" value="1"/>
</dbReference>
<dbReference type="STRING" id="479433.Caci_6561"/>
<dbReference type="PRINTS" id="PR00080">
    <property type="entry name" value="SDRFAMILY"/>
</dbReference>
<dbReference type="Gene3D" id="3.40.50.720">
    <property type="entry name" value="NAD(P)-binding Rossmann-like Domain"/>
    <property type="match status" value="1"/>
</dbReference>
<evidence type="ECO:0000256" key="3">
    <source>
        <dbReference type="RuleBase" id="RU000363"/>
    </source>
</evidence>
<dbReference type="PRINTS" id="PR00081">
    <property type="entry name" value="GDHRDH"/>
</dbReference>
<feature type="domain" description="Ketoreductase" evidence="4">
    <location>
        <begin position="9"/>
        <end position="186"/>
    </location>
</feature>
<dbReference type="GO" id="GO:0016020">
    <property type="term" value="C:membrane"/>
    <property type="evidence" value="ECO:0007669"/>
    <property type="project" value="TreeGrafter"/>
</dbReference>
<dbReference type="KEGG" id="cai:Caci_6561"/>
<proteinExistence type="inferred from homology"/>
<dbReference type="PANTHER" id="PTHR44196:SF1">
    <property type="entry name" value="DEHYDROGENASE_REDUCTASE SDR FAMILY MEMBER 7B"/>
    <property type="match status" value="1"/>
</dbReference>
<evidence type="ECO:0000313" key="5">
    <source>
        <dbReference type="EMBL" id="ACU75407.1"/>
    </source>
</evidence>
<dbReference type="FunCoup" id="C7PYB7">
    <property type="interactions" value="122"/>
</dbReference>
<dbReference type="CDD" id="cd05233">
    <property type="entry name" value="SDR_c"/>
    <property type="match status" value="1"/>
</dbReference>
<dbReference type="eggNOG" id="COG4221">
    <property type="taxonomic scope" value="Bacteria"/>
</dbReference>
<dbReference type="EMBL" id="CP001700">
    <property type="protein sequence ID" value="ACU75407.1"/>
    <property type="molecule type" value="Genomic_DNA"/>
</dbReference>
<dbReference type="GO" id="GO:0016491">
    <property type="term" value="F:oxidoreductase activity"/>
    <property type="evidence" value="ECO:0007669"/>
    <property type="project" value="UniProtKB-KW"/>
</dbReference>
<keyword evidence="2" id="KW-0560">Oxidoreductase</keyword>
<evidence type="ECO:0000256" key="2">
    <source>
        <dbReference type="ARBA" id="ARBA00023002"/>
    </source>
</evidence>
<dbReference type="AlphaFoldDB" id="C7PYB7"/>
<dbReference type="Pfam" id="PF00106">
    <property type="entry name" value="adh_short"/>
    <property type="match status" value="1"/>
</dbReference>
<dbReference type="InterPro" id="IPR057326">
    <property type="entry name" value="KR_dom"/>
</dbReference>
<dbReference type="HOGENOM" id="CLU_010194_2_10_11"/>
<evidence type="ECO:0000256" key="1">
    <source>
        <dbReference type="ARBA" id="ARBA00006484"/>
    </source>
</evidence>
<sequence>MSAVDVNGKVMIITGASAGIGEATARAAARAGATVVLAARRRARLDALAAEIGGDTLAVQTDMRDPAQVRRLVETAVERFGRVDVLVNNAGQGLHVPIEQITIEDLAAVVELNVYGALVAMQAVIPLMREAGGGCVINVSSGTTRMPAPRGAAGYAATKCALNMLSKAARAELAPDGIVVSTIYPFVTATEFHSTLRAGSGPAGRSGVEPDSAEKVADEILALIRSGEPEAVLIPEGLRA</sequence>
<dbReference type="InterPro" id="IPR036291">
    <property type="entry name" value="NAD(P)-bd_dom_sf"/>
</dbReference>
<evidence type="ECO:0000259" key="4">
    <source>
        <dbReference type="SMART" id="SM00822"/>
    </source>
</evidence>
<dbReference type="InParanoid" id="C7PYB7"/>
<dbReference type="FunFam" id="3.40.50.720:FF:000084">
    <property type="entry name" value="Short-chain dehydrogenase reductase"/>
    <property type="match status" value="1"/>
</dbReference>
<gene>
    <name evidence="5" type="ordered locus">Caci_6561</name>
</gene>
<accession>C7PYB7</accession>
<protein>
    <submittedName>
        <fullName evidence="5">Short-chain dehydrogenase/reductase SDR</fullName>
    </submittedName>
</protein>
<comment type="similarity">
    <text evidence="1 3">Belongs to the short-chain dehydrogenases/reductases (SDR) family.</text>
</comment>
<dbReference type="Proteomes" id="UP000000851">
    <property type="component" value="Chromosome"/>
</dbReference>
<keyword evidence="6" id="KW-1185">Reference proteome</keyword>
<dbReference type="SMART" id="SM00822">
    <property type="entry name" value="PKS_KR"/>
    <property type="match status" value="1"/>
</dbReference>
<dbReference type="RefSeq" id="WP_015795136.1">
    <property type="nucleotide sequence ID" value="NC_013131.1"/>
</dbReference>
<dbReference type="InterPro" id="IPR002347">
    <property type="entry name" value="SDR_fam"/>
</dbReference>